<dbReference type="GO" id="GO:0045493">
    <property type="term" value="P:xylan catabolic process"/>
    <property type="evidence" value="ECO:0007669"/>
    <property type="project" value="UniProtKB-KW"/>
</dbReference>
<evidence type="ECO:0000256" key="2">
    <source>
        <dbReference type="ARBA" id="ARBA00022487"/>
    </source>
</evidence>
<organism evidence="11 12">
    <name type="scientific">Rhodotorula mucilaginosa</name>
    <name type="common">Yeast</name>
    <name type="synonym">Rhodotorula rubra</name>
    <dbReference type="NCBI Taxonomy" id="5537"/>
    <lineage>
        <taxon>Eukaryota</taxon>
        <taxon>Fungi</taxon>
        <taxon>Dikarya</taxon>
        <taxon>Basidiomycota</taxon>
        <taxon>Pucciniomycotina</taxon>
        <taxon>Microbotryomycetes</taxon>
        <taxon>Sporidiobolales</taxon>
        <taxon>Sporidiobolaceae</taxon>
        <taxon>Rhodotorula</taxon>
    </lineage>
</organism>
<evidence type="ECO:0000256" key="4">
    <source>
        <dbReference type="ARBA" id="ARBA00022723"/>
    </source>
</evidence>
<dbReference type="EMBL" id="PUHQ01000026">
    <property type="protein sequence ID" value="KAG0662554.1"/>
    <property type="molecule type" value="Genomic_DNA"/>
</dbReference>
<comment type="catalytic activity">
    <reaction evidence="9">
        <text>feruloyl-polysaccharide + H2O = ferulate + polysaccharide.</text>
        <dbReference type="EC" id="3.1.1.73"/>
    </reaction>
</comment>
<name>A0A9P6W4P7_RHOMI</name>
<dbReference type="AlphaFoldDB" id="A0A9P6W4P7"/>
<reference evidence="11 12" key="1">
    <citation type="submission" date="2020-11" db="EMBL/GenBank/DDBJ databases">
        <title>Kefir isolates.</title>
        <authorList>
            <person name="Marcisauskas S."/>
            <person name="Kim Y."/>
            <person name="Blasche S."/>
        </authorList>
    </citation>
    <scope>NUCLEOTIDE SEQUENCE [LARGE SCALE GENOMIC DNA]</scope>
    <source>
        <strain evidence="11 12">KR</strain>
    </source>
</reference>
<keyword evidence="12" id="KW-1185">Reference proteome</keyword>
<comment type="similarity">
    <text evidence="1 10">Belongs to the tannase family.</text>
</comment>
<dbReference type="OrthoDB" id="2537554at2759"/>
<keyword evidence="3" id="KW-0119">Carbohydrate metabolism</keyword>
<keyword evidence="7" id="KW-0106">Calcium</keyword>
<protein>
    <recommendedName>
        <fullName evidence="10">Carboxylic ester hydrolase</fullName>
        <ecNumber evidence="10">3.1.1.-</ecNumber>
    </recommendedName>
</protein>
<dbReference type="InterPro" id="IPR011118">
    <property type="entry name" value="Tannase/feruloyl_esterase"/>
</dbReference>
<dbReference type="EC" id="3.1.1.-" evidence="10"/>
<dbReference type="SUPFAM" id="SSF53474">
    <property type="entry name" value="alpha/beta-Hydrolases"/>
    <property type="match status" value="1"/>
</dbReference>
<keyword evidence="3" id="KW-0858">Xylan degradation</keyword>
<dbReference type="GO" id="GO:0046872">
    <property type="term" value="F:metal ion binding"/>
    <property type="evidence" value="ECO:0007669"/>
    <property type="project" value="UniProtKB-KW"/>
</dbReference>
<evidence type="ECO:0000256" key="3">
    <source>
        <dbReference type="ARBA" id="ARBA00022651"/>
    </source>
</evidence>
<evidence type="ECO:0000256" key="5">
    <source>
        <dbReference type="ARBA" id="ARBA00022729"/>
    </source>
</evidence>
<keyword evidence="2" id="KW-0719">Serine esterase</keyword>
<evidence type="ECO:0000256" key="6">
    <source>
        <dbReference type="ARBA" id="ARBA00022801"/>
    </source>
</evidence>
<keyword evidence="6 10" id="KW-0378">Hydrolase</keyword>
<feature type="signal peptide" evidence="10">
    <location>
        <begin position="1"/>
        <end position="19"/>
    </location>
</feature>
<dbReference type="GO" id="GO:0030600">
    <property type="term" value="F:feruloyl esterase activity"/>
    <property type="evidence" value="ECO:0007669"/>
    <property type="project" value="UniProtKB-EC"/>
</dbReference>
<dbReference type="Pfam" id="PF07519">
    <property type="entry name" value="Tannase"/>
    <property type="match status" value="2"/>
</dbReference>
<evidence type="ECO:0000256" key="8">
    <source>
        <dbReference type="ARBA" id="ARBA00023157"/>
    </source>
</evidence>
<keyword evidence="5 10" id="KW-0732">Signal</keyword>
<evidence type="ECO:0000313" key="11">
    <source>
        <dbReference type="EMBL" id="KAG0662554.1"/>
    </source>
</evidence>
<keyword evidence="8" id="KW-1015">Disulfide bond</keyword>
<gene>
    <name evidence="11" type="ORF">C6P46_003296</name>
</gene>
<dbReference type="Proteomes" id="UP000777482">
    <property type="component" value="Unassembled WGS sequence"/>
</dbReference>
<feature type="chain" id="PRO_5040528783" description="Carboxylic ester hydrolase" evidence="10">
    <location>
        <begin position="20"/>
        <end position="553"/>
    </location>
</feature>
<keyword evidence="3" id="KW-0624">Polysaccharide degradation</keyword>
<dbReference type="PANTHER" id="PTHR33938">
    <property type="entry name" value="FERULOYL ESTERASE B-RELATED"/>
    <property type="match status" value="1"/>
</dbReference>
<comment type="caution">
    <text evidence="11">The sequence shown here is derived from an EMBL/GenBank/DDBJ whole genome shotgun (WGS) entry which is preliminary data.</text>
</comment>
<evidence type="ECO:0000256" key="10">
    <source>
        <dbReference type="RuleBase" id="RU361238"/>
    </source>
</evidence>
<proteinExistence type="inferred from homology"/>
<evidence type="ECO:0000256" key="9">
    <source>
        <dbReference type="ARBA" id="ARBA00034075"/>
    </source>
</evidence>
<dbReference type="PANTHER" id="PTHR33938:SF15">
    <property type="entry name" value="FERULOYL ESTERASE B-RELATED"/>
    <property type="match status" value="1"/>
</dbReference>
<evidence type="ECO:0000256" key="1">
    <source>
        <dbReference type="ARBA" id="ARBA00006249"/>
    </source>
</evidence>
<keyword evidence="4" id="KW-0479">Metal-binding</keyword>
<accession>A0A9P6W4P7</accession>
<dbReference type="InterPro" id="IPR029058">
    <property type="entry name" value="AB_hydrolase_fold"/>
</dbReference>
<evidence type="ECO:0000313" key="12">
    <source>
        <dbReference type="Proteomes" id="UP000777482"/>
    </source>
</evidence>
<sequence length="553" mass="59900">MRTTTASLFALSAASASLAAVVPRWQHALSCHDLWDAAPAMLPDLEVYVAEDVPAGTNFTTPYMTASYPSPVPDMPAVCRFGAYIHTSNISKVQFEVWLPDEWSGRFAVVGNGGDAGGVNYPDMWAPAARYQMAVASTDTGHNNSGLDSTFGINNPESLIDFGHRAVHLTTVYSKKAYYGQAQKSSYWLGCSSGGKQGLKEVQMYPEDFDGVIAGASANYWEALNVQMYRVNAIVNTPNTSRHLGPDDYAKIGALVMDQCDGLDGVEDGYITNPTLCKPDLSSLSCVMPYANQSACLLPEQIETMYTIWGTFVTQTDAGFPKDTFIFPGFMPGAEGSPQFLVTGVPFGPGPSWLQFQILNQTDPNDQLPALNQSEIERLYKVGIDTNPGQTTAADPNIEPFLKHGKLLTYVGLADAGIPPGTTLHYREEVYKALGYPDNLDDSFRTFIVPGMAHCAGGPGPNSFGGPWQRQDVLGGGAQSLTFDKQHDMLLAMIDWVENGNAPDEIIAVKYRNDNKSEGVAFTRPLCPYPKFARYIGGDNTQASSFKCAAGAW</sequence>
<evidence type="ECO:0000256" key="7">
    <source>
        <dbReference type="ARBA" id="ARBA00022837"/>
    </source>
</evidence>